<evidence type="ECO:0000313" key="3">
    <source>
        <dbReference type="Proteomes" id="UP000054279"/>
    </source>
</evidence>
<feature type="compositionally biased region" description="Basic residues" evidence="1">
    <location>
        <begin position="32"/>
        <end position="43"/>
    </location>
</feature>
<feature type="compositionally biased region" description="Basic residues" evidence="1">
    <location>
        <begin position="7"/>
        <end position="18"/>
    </location>
</feature>
<reference evidence="2 3" key="1">
    <citation type="submission" date="2014-06" db="EMBL/GenBank/DDBJ databases">
        <title>Evolutionary Origins and Diversification of the Mycorrhizal Mutualists.</title>
        <authorList>
            <consortium name="DOE Joint Genome Institute"/>
            <consortium name="Mycorrhizal Genomics Consortium"/>
            <person name="Kohler A."/>
            <person name="Kuo A."/>
            <person name="Nagy L.G."/>
            <person name="Floudas D."/>
            <person name="Copeland A."/>
            <person name="Barry K.W."/>
            <person name="Cichocki N."/>
            <person name="Veneault-Fourrey C."/>
            <person name="LaButti K."/>
            <person name="Lindquist E.A."/>
            <person name="Lipzen A."/>
            <person name="Lundell T."/>
            <person name="Morin E."/>
            <person name="Murat C."/>
            <person name="Riley R."/>
            <person name="Ohm R."/>
            <person name="Sun H."/>
            <person name="Tunlid A."/>
            <person name="Henrissat B."/>
            <person name="Grigoriev I.V."/>
            <person name="Hibbett D.S."/>
            <person name="Martin F."/>
        </authorList>
    </citation>
    <scope>NUCLEOTIDE SEQUENCE [LARGE SCALE GENOMIC DNA]</scope>
    <source>
        <strain evidence="2 3">SS14</strain>
    </source>
</reference>
<dbReference type="HOGENOM" id="CLU_581614_0_0_1"/>
<keyword evidence="3" id="KW-1185">Reference proteome</keyword>
<evidence type="ECO:0000256" key="1">
    <source>
        <dbReference type="SAM" id="MobiDB-lite"/>
    </source>
</evidence>
<feature type="compositionally biased region" description="Low complexity" evidence="1">
    <location>
        <begin position="310"/>
        <end position="330"/>
    </location>
</feature>
<dbReference type="EMBL" id="KN837135">
    <property type="protein sequence ID" value="KIJ41642.1"/>
    <property type="molecule type" value="Genomic_DNA"/>
</dbReference>
<gene>
    <name evidence="2" type="ORF">M422DRAFT_48528</name>
</gene>
<feature type="region of interest" description="Disordered" evidence="1">
    <location>
        <begin position="225"/>
        <end position="334"/>
    </location>
</feature>
<sequence length="464" mass="51601">MAASPRKIPRKKRTRQAAKVHTSPVKQVQKQTKVKAKQQGGKKKQGDPSIGNDSTQDTKPRAVVVPWSNKLYYCYTDALLTLIEENEQYKLILGFEIEKGTSPPVTSGGRKPIDVCRSLAQKVLLVEKELIWADKTAAELGEAVKNRIYNLRQLYHKHRTSVNETGQGLLDEGWEDEIAEDTPLWNIWVKIKRTFPWYMHMHGLMKTSPVADRSAVGNSSTDIDLEVLGVGSGGKKTDDEGMGDSDVDDHGSQKWDIEDESPMKEVPCDMQASNSDNEDTNSHHGSPGLDDDRDASLPPSPVKQKPTKMASAARSTTATAGASTTSTASSRRPKGLFGELEVQFEAQRKANLEITKSNNQARVEVEKVRQLGKLKVHRMRIEAMKEEREAKMAHERELMRIRLEYQQKAALPQLQHAPASSPTAFPFGTLSSSFGSDLPFDLSMYGSDSSPRPLQFDFEVDNLG</sequence>
<dbReference type="OrthoDB" id="3269005at2759"/>
<dbReference type="AlphaFoldDB" id="A0A0C9VJ76"/>
<dbReference type="Proteomes" id="UP000054279">
    <property type="component" value="Unassembled WGS sequence"/>
</dbReference>
<organism evidence="2 3">
    <name type="scientific">Sphaerobolus stellatus (strain SS14)</name>
    <dbReference type="NCBI Taxonomy" id="990650"/>
    <lineage>
        <taxon>Eukaryota</taxon>
        <taxon>Fungi</taxon>
        <taxon>Dikarya</taxon>
        <taxon>Basidiomycota</taxon>
        <taxon>Agaricomycotina</taxon>
        <taxon>Agaricomycetes</taxon>
        <taxon>Phallomycetidae</taxon>
        <taxon>Geastrales</taxon>
        <taxon>Sphaerobolaceae</taxon>
        <taxon>Sphaerobolus</taxon>
    </lineage>
</organism>
<accession>A0A0C9VJ76</accession>
<feature type="compositionally biased region" description="Basic and acidic residues" evidence="1">
    <location>
        <begin position="248"/>
        <end position="267"/>
    </location>
</feature>
<name>A0A0C9VJ76_SPHS4</name>
<evidence type="ECO:0000313" key="2">
    <source>
        <dbReference type="EMBL" id="KIJ41642.1"/>
    </source>
</evidence>
<proteinExistence type="predicted"/>
<feature type="region of interest" description="Disordered" evidence="1">
    <location>
        <begin position="1"/>
        <end position="58"/>
    </location>
</feature>
<protein>
    <submittedName>
        <fullName evidence="2">Uncharacterized protein</fullName>
    </submittedName>
</protein>